<reference evidence="1 2" key="1">
    <citation type="submission" date="2018-11" db="EMBL/GenBank/DDBJ databases">
        <title>Genomes From Bacteria Associated with the Canine Oral Cavity: a Test Case for Automated Genome-Based Taxonomic Assignment.</title>
        <authorList>
            <person name="Coil D.A."/>
            <person name="Jospin G."/>
            <person name="Darling A.E."/>
            <person name="Wallis C."/>
            <person name="Davis I.J."/>
            <person name="Harris S."/>
            <person name="Eisen J.A."/>
            <person name="Holcombe L.J."/>
            <person name="O'Flynn C."/>
        </authorList>
    </citation>
    <scope>NUCLEOTIDE SEQUENCE [LARGE SCALE GENOMIC DNA]</scope>
    <source>
        <strain evidence="1 2">OH770</strain>
    </source>
</reference>
<proteinExistence type="predicted"/>
<dbReference type="InterPro" id="IPR019932">
    <property type="entry name" value="CHP03543"/>
</dbReference>
<gene>
    <name evidence="1" type="ORF">EII11_07005</name>
</gene>
<dbReference type="NCBIfam" id="TIGR03544">
    <property type="entry name" value="DivI1A_domain"/>
    <property type="match status" value="2"/>
</dbReference>
<dbReference type="InterPro" id="IPR019933">
    <property type="entry name" value="DivIVA_domain"/>
</dbReference>
<dbReference type="NCBIfam" id="TIGR03543">
    <property type="entry name" value="divI1A_rptt_fam"/>
    <property type="match status" value="1"/>
</dbReference>
<dbReference type="OrthoDB" id="3480096at2"/>
<evidence type="ECO:0000313" key="2">
    <source>
        <dbReference type="Proteomes" id="UP000280444"/>
    </source>
</evidence>
<organism evidence="1 2">
    <name type="scientific">Schaalia canis</name>
    <dbReference type="NCBI Taxonomy" id="100469"/>
    <lineage>
        <taxon>Bacteria</taxon>
        <taxon>Bacillati</taxon>
        <taxon>Actinomycetota</taxon>
        <taxon>Actinomycetes</taxon>
        <taxon>Actinomycetales</taxon>
        <taxon>Actinomycetaceae</taxon>
        <taxon>Schaalia</taxon>
    </lineage>
</organism>
<accession>A0A3P1SFN5</accession>
<dbReference type="AlphaFoldDB" id="A0A3P1SFN5"/>
<sequence>MSDSFPRVSIFTYGYDPASVDSFFEDARRAYEGGVPAEHFSAEQVRQATFLLKRRGYSIQAIDAALNRLEAAFVQRDRADHIAVNGEAAWYQRVADRATTLYPRLLRPRGERFARPGREPGYNAEEVDALLDRLEGFFNDNTELTADDIRQAVFKPARGKKAYAEGPVDAYLGRAIEILLAVN</sequence>
<evidence type="ECO:0000313" key="1">
    <source>
        <dbReference type="EMBL" id="RRC95142.1"/>
    </source>
</evidence>
<dbReference type="EMBL" id="RQZF01000006">
    <property type="protein sequence ID" value="RRC95142.1"/>
    <property type="molecule type" value="Genomic_DNA"/>
</dbReference>
<dbReference type="RefSeq" id="WP_124870669.1">
    <property type="nucleotide sequence ID" value="NZ_RQZF01000006.1"/>
</dbReference>
<name>A0A3P1SFN5_9ACTO</name>
<keyword evidence="2" id="KW-1185">Reference proteome</keyword>
<dbReference type="Proteomes" id="UP000280444">
    <property type="component" value="Unassembled WGS sequence"/>
</dbReference>
<protein>
    <submittedName>
        <fullName evidence="1">DivIVA domain-containing protein</fullName>
    </submittedName>
</protein>
<comment type="caution">
    <text evidence="1">The sequence shown here is derived from an EMBL/GenBank/DDBJ whole genome shotgun (WGS) entry which is preliminary data.</text>
</comment>